<dbReference type="EMBL" id="JBHUEL010000002">
    <property type="protein sequence ID" value="MFD1765472.1"/>
    <property type="molecule type" value="Genomic_DNA"/>
</dbReference>
<dbReference type="SUPFAM" id="SSF50891">
    <property type="entry name" value="Cyclophilin-like"/>
    <property type="match status" value="1"/>
</dbReference>
<keyword evidence="2" id="KW-0697">Rotamase</keyword>
<dbReference type="Pfam" id="PF00160">
    <property type="entry name" value="Pro_isomerase"/>
    <property type="match status" value="1"/>
</dbReference>
<organism evidence="5 6">
    <name type="scientific">Sphingorhabdus buctiana</name>
    <dbReference type="NCBI Taxonomy" id="1508805"/>
    <lineage>
        <taxon>Bacteria</taxon>
        <taxon>Pseudomonadati</taxon>
        <taxon>Pseudomonadota</taxon>
        <taxon>Alphaproteobacteria</taxon>
        <taxon>Sphingomonadales</taxon>
        <taxon>Sphingomonadaceae</taxon>
        <taxon>Sphingorhabdus</taxon>
    </lineage>
</organism>
<evidence type="ECO:0000256" key="1">
    <source>
        <dbReference type="ARBA" id="ARBA00013194"/>
    </source>
</evidence>
<dbReference type="RefSeq" id="WP_381510752.1">
    <property type="nucleotide sequence ID" value="NZ_JBHUEL010000002.1"/>
</dbReference>
<sequence>MNRRFVLAALPLLITLTAATPPKKASAPPAPLPDLVKVVLTTELGPIELELDAKRAPIATRNFVRYVDQKRFDGITFYRAMKLPWGEQPNGLIQAGTRGDQRRDLPPIAHETTDQTGILHKAGSISMARWAPGTAKGDFSILLSDMPSLDADPKSTDPETRAGYTAFGRVSAGMEVVRQIYDAPISPTLGEGAMKGQMIAKPVKVITARRVVGP</sequence>
<dbReference type="GO" id="GO:0003755">
    <property type="term" value="F:peptidyl-prolyl cis-trans isomerase activity"/>
    <property type="evidence" value="ECO:0007669"/>
    <property type="project" value="UniProtKB-EC"/>
</dbReference>
<dbReference type="InterPro" id="IPR044666">
    <property type="entry name" value="Cyclophilin_A-like"/>
</dbReference>
<accession>A0ABW4MCH2</accession>
<feature type="domain" description="PPIase cyclophilin-type" evidence="4">
    <location>
        <begin position="42"/>
        <end position="210"/>
    </location>
</feature>
<evidence type="ECO:0000313" key="6">
    <source>
        <dbReference type="Proteomes" id="UP001597215"/>
    </source>
</evidence>
<reference evidence="6" key="1">
    <citation type="journal article" date="2019" name="Int. J. Syst. Evol. Microbiol.">
        <title>The Global Catalogue of Microorganisms (GCM) 10K type strain sequencing project: providing services to taxonomists for standard genome sequencing and annotation.</title>
        <authorList>
            <consortium name="The Broad Institute Genomics Platform"/>
            <consortium name="The Broad Institute Genome Sequencing Center for Infectious Disease"/>
            <person name="Wu L."/>
            <person name="Ma J."/>
        </authorList>
    </citation>
    <scope>NUCLEOTIDE SEQUENCE [LARGE SCALE GENOMIC DNA]</scope>
    <source>
        <strain evidence="6">CGMCC 1.12449</strain>
    </source>
</reference>
<gene>
    <name evidence="5" type="ORF">ACFSAG_01275</name>
</gene>
<protein>
    <recommendedName>
        <fullName evidence="1">peptidylprolyl isomerase</fullName>
        <ecNumber evidence="1">5.2.1.8</ecNumber>
    </recommendedName>
</protein>
<dbReference type="InterPro" id="IPR002130">
    <property type="entry name" value="Cyclophilin-type_PPIase_dom"/>
</dbReference>
<evidence type="ECO:0000313" key="5">
    <source>
        <dbReference type="EMBL" id="MFD1765472.1"/>
    </source>
</evidence>
<evidence type="ECO:0000259" key="4">
    <source>
        <dbReference type="PROSITE" id="PS50072"/>
    </source>
</evidence>
<dbReference type="InterPro" id="IPR029000">
    <property type="entry name" value="Cyclophilin-like_dom_sf"/>
</dbReference>
<keyword evidence="6" id="KW-1185">Reference proteome</keyword>
<name>A0ABW4MCH2_9SPHN</name>
<proteinExistence type="predicted"/>
<keyword evidence="3 5" id="KW-0413">Isomerase</keyword>
<dbReference type="Proteomes" id="UP001597215">
    <property type="component" value="Unassembled WGS sequence"/>
</dbReference>
<dbReference type="EC" id="5.2.1.8" evidence="1"/>
<evidence type="ECO:0000256" key="2">
    <source>
        <dbReference type="ARBA" id="ARBA00023110"/>
    </source>
</evidence>
<dbReference type="Gene3D" id="2.40.100.10">
    <property type="entry name" value="Cyclophilin-like"/>
    <property type="match status" value="1"/>
</dbReference>
<comment type="caution">
    <text evidence="5">The sequence shown here is derived from an EMBL/GenBank/DDBJ whole genome shotgun (WGS) entry which is preliminary data.</text>
</comment>
<dbReference type="PANTHER" id="PTHR45625">
    <property type="entry name" value="PEPTIDYL-PROLYL CIS-TRANS ISOMERASE-RELATED"/>
    <property type="match status" value="1"/>
</dbReference>
<dbReference type="PROSITE" id="PS50072">
    <property type="entry name" value="CSA_PPIASE_2"/>
    <property type="match status" value="1"/>
</dbReference>
<dbReference type="PANTHER" id="PTHR45625:SF4">
    <property type="entry name" value="PEPTIDYLPROLYL ISOMERASE DOMAIN AND WD REPEAT-CONTAINING PROTEIN 1"/>
    <property type="match status" value="1"/>
</dbReference>
<evidence type="ECO:0000256" key="3">
    <source>
        <dbReference type="ARBA" id="ARBA00023235"/>
    </source>
</evidence>